<dbReference type="AlphaFoldDB" id="A0A4R5D112"/>
<reference evidence="2 3" key="1">
    <citation type="submission" date="2019-03" db="EMBL/GenBank/DDBJ databases">
        <title>Flavobacterium TSA-D2 sp. nov., isolated from arctic soil.</title>
        <authorList>
            <person name="Chaudhary D.K."/>
        </authorList>
    </citation>
    <scope>NUCLEOTIDE SEQUENCE [LARGE SCALE GENOMIC DNA]</scope>
    <source>
        <strain evidence="2 3">TSA-D2</strain>
    </source>
</reference>
<proteinExistence type="predicted"/>
<dbReference type="Proteomes" id="UP000294597">
    <property type="component" value="Unassembled WGS sequence"/>
</dbReference>
<sequence length="172" mass="20035">MTRFILIMVLSLAIFSCKNDTAKQQELTLEAKELLLKEKELELRAKEFPNAEVDTAQFTVDQQTDDQEAESPSTNTEEKQGNRKLRFLYYSSIGLRAYFNDGSVFVFPKRGLTKENIQFIKSNSEEKAIQTYVIEKDGSLLIDGWKHEYPVVNKNENFEGWAMINYKWLVKF</sequence>
<evidence type="ECO:0000313" key="3">
    <source>
        <dbReference type="Proteomes" id="UP000294597"/>
    </source>
</evidence>
<protein>
    <recommendedName>
        <fullName evidence="4">Lipoprotein</fullName>
    </recommendedName>
</protein>
<evidence type="ECO:0008006" key="4">
    <source>
        <dbReference type="Google" id="ProtNLM"/>
    </source>
</evidence>
<dbReference type="RefSeq" id="WP_132109252.1">
    <property type="nucleotide sequence ID" value="NZ_SMFO01000001.1"/>
</dbReference>
<feature type="region of interest" description="Disordered" evidence="1">
    <location>
        <begin position="56"/>
        <end position="80"/>
    </location>
</feature>
<gene>
    <name evidence="2" type="ORF">E0F98_03780</name>
</gene>
<name>A0A4R5D112_9FLAO</name>
<dbReference type="PROSITE" id="PS51257">
    <property type="entry name" value="PROKAR_LIPOPROTEIN"/>
    <property type="match status" value="1"/>
</dbReference>
<accession>A0A4R5D112</accession>
<evidence type="ECO:0000256" key="1">
    <source>
        <dbReference type="SAM" id="MobiDB-lite"/>
    </source>
</evidence>
<organism evidence="2 3">
    <name type="scientific">Flavobacterium hiemivividum</name>
    <dbReference type="NCBI Taxonomy" id="2541734"/>
    <lineage>
        <taxon>Bacteria</taxon>
        <taxon>Pseudomonadati</taxon>
        <taxon>Bacteroidota</taxon>
        <taxon>Flavobacteriia</taxon>
        <taxon>Flavobacteriales</taxon>
        <taxon>Flavobacteriaceae</taxon>
        <taxon>Flavobacterium</taxon>
    </lineage>
</organism>
<evidence type="ECO:0000313" key="2">
    <source>
        <dbReference type="EMBL" id="TDE06746.1"/>
    </source>
</evidence>
<keyword evidence="3" id="KW-1185">Reference proteome</keyword>
<dbReference type="EMBL" id="SMFO01000001">
    <property type="protein sequence ID" value="TDE06746.1"/>
    <property type="molecule type" value="Genomic_DNA"/>
</dbReference>
<comment type="caution">
    <text evidence="2">The sequence shown here is derived from an EMBL/GenBank/DDBJ whole genome shotgun (WGS) entry which is preliminary data.</text>
</comment>